<name>E3CVW2_9BACT</name>
<dbReference type="Pfam" id="PF11903">
    <property type="entry name" value="ParD_like"/>
    <property type="match status" value="1"/>
</dbReference>
<dbReference type="STRING" id="584708.Apau_1801"/>
<keyword evidence="3" id="KW-1185">Reference proteome</keyword>
<evidence type="ECO:0000313" key="2">
    <source>
        <dbReference type="EMBL" id="EFQ24217.1"/>
    </source>
</evidence>
<dbReference type="eggNOG" id="ENOG5032TVC">
    <property type="taxonomic scope" value="Bacteria"/>
</dbReference>
<protein>
    <recommendedName>
        <fullName evidence="4">ParD-like antitoxin of type II toxin-antitoxin system</fullName>
    </recommendedName>
</protein>
<dbReference type="Proteomes" id="UP000005096">
    <property type="component" value="Chromosome"/>
</dbReference>
<sequence>MQTARNPAKKQDRPPHRGTSVRIERSFYESAMKTAKAECRTISGQVEYWARIGKASLDNPDLPVEFIQQILVARERMETEPFVPEDTSSADVP</sequence>
<evidence type="ECO:0008006" key="4">
    <source>
        <dbReference type="Google" id="ProtNLM"/>
    </source>
</evidence>
<dbReference type="HOGENOM" id="CLU_177491_2_0_0"/>
<dbReference type="EMBL" id="CM001022">
    <property type="protein sequence ID" value="EFQ24217.1"/>
    <property type="molecule type" value="Genomic_DNA"/>
</dbReference>
<evidence type="ECO:0000256" key="1">
    <source>
        <dbReference type="SAM" id="MobiDB-lite"/>
    </source>
</evidence>
<dbReference type="OrthoDB" id="5422561at2"/>
<reference evidence="2 3" key="1">
    <citation type="journal article" date="2010" name="Stand. Genomic Sci.">
        <title>Non-contiguous finished genome sequence of Aminomonas paucivorans type strain (GLU-3).</title>
        <authorList>
            <person name="Pitluck S."/>
            <person name="Yasawong M."/>
            <person name="Held B."/>
            <person name="Lapidus A."/>
            <person name="Nolan M."/>
            <person name="Copeland A."/>
            <person name="Lucas S."/>
            <person name="Del Rio T.G."/>
            <person name="Tice H."/>
            <person name="Cheng J.F."/>
            <person name="Chertkov O."/>
            <person name="Goodwin L."/>
            <person name="Tapia R."/>
            <person name="Han C."/>
            <person name="Liolios K."/>
            <person name="Ivanova N."/>
            <person name="Mavromatis K."/>
            <person name="Ovchinnikova G."/>
            <person name="Pati A."/>
            <person name="Chen A."/>
            <person name="Palaniappan K."/>
            <person name="Land M."/>
            <person name="Hauser L."/>
            <person name="Chang Y.J."/>
            <person name="Jeffries C.D."/>
            <person name="Pukall R."/>
            <person name="Spring S."/>
            <person name="Rohde M."/>
            <person name="Sikorski J."/>
            <person name="Goker M."/>
            <person name="Woyke T."/>
            <person name="Bristow J."/>
            <person name="Eisen J.A."/>
            <person name="Markowitz V."/>
            <person name="Hugenholtz P."/>
            <person name="Kyrpides N.C."/>
            <person name="Klenk H.P."/>
        </authorList>
    </citation>
    <scope>NUCLEOTIDE SEQUENCE [LARGE SCALE GENOMIC DNA]</scope>
    <source>
        <strain evidence="2 3">DSM 12260</strain>
    </source>
</reference>
<evidence type="ECO:0000313" key="3">
    <source>
        <dbReference type="Proteomes" id="UP000005096"/>
    </source>
</evidence>
<gene>
    <name evidence="2" type="ORF">Apau_1801</name>
</gene>
<dbReference type="InterPro" id="IPR021831">
    <property type="entry name" value="ParD-like"/>
</dbReference>
<proteinExistence type="predicted"/>
<dbReference type="AlphaFoldDB" id="E3CVW2"/>
<organism evidence="2 3">
    <name type="scientific">Aminomonas paucivorans DSM 12260</name>
    <dbReference type="NCBI Taxonomy" id="584708"/>
    <lineage>
        <taxon>Bacteria</taxon>
        <taxon>Thermotogati</taxon>
        <taxon>Synergistota</taxon>
        <taxon>Synergistia</taxon>
        <taxon>Synergistales</taxon>
        <taxon>Synergistaceae</taxon>
        <taxon>Aminomonas</taxon>
    </lineage>
</organism>
<feature type="region of interest" description="Disordered" evidence="1">
    <location>
        <begin position="1"/>
        <end position="23"/>
    </location>
</feature>
<accession>E3CVW2</accession>
<dbReference type="PaxDb" id="584708-Apau_1801"/>
<dbReference type="RefSeq" id="WP_006301445.1">
    <property type="nucleotide sequence ID" value="NZ_CM001022.1"/>
</dbReference>